<dbReference type="AlphaFoldDB" id="A0A507ZX36"/>
<evidence type="ECO:0000256" key="1">
    <source>
        <dbReference type="ARBA" id="ARBA00004236"/>
    </source>
</evidence>
<dbReference type="InterPro" id="IPR011042">
    <property type="entry name" value="6-blade_b-propeller_TolB-like"/>
</dbReference>
<dbReference type="Proteomes" id="UP000317169">
    <property type="component" value="Unassembled WGS sequence"/>
</dbReference>
<accession>A0A507ZX36</accession>
<keyword evidence="5" id="KW-1133">Transmembrane helix</keyword>
<dbReference type="EMBL" id="VIAR01000002">
    <property type="protein sequence ID" value="TQD40258.1"/>
    <property type="molecule type" value="Genomic_DNA"/>
</dbReference>
<evidence type="ECO:0008006" key="8">
    <source>
        <dbReference type="Google" id="ProtNLM"/>
    </source>
</evidence>
<feature type="transmembrane region" description="Helical" evidence="5">
    <location>
        <begin position="7"/>
        <end position="26"/>
    </location>
</feature>
<evidence type="ECO:0000313" key="7">
    <source>
        <dbReference type="Proteomes" id="UP000317169"/>
    </source>
</evidence>
<evidence type="ECO:0000256" key="5">
    <source>
        <dbReference type="SAM" id="Phobius"/>
    </source>
</evidence>
<name>A0A507ZX36_9FLAO</name>
<organism evidence="6 7">
    <name type="scientific">Haloflavibacter putidus</name>
    <dbReference type="NCBI Taxonomy" id="2576776"/>
    <lineage>
        <taxon>Bacteria</taxon>
        <taxon>Pseudomonadati</taxon>
        <taxon>Bacteroidota</taxon>
        <taxon>Flavobacteriia</taxon>
        <taxon>Flavobacteriales</taxon>
        <taxon>Flavobacteriaceae</taxon>
        <taxon>Haloflavibacter</taxon>
    </lineage>
</organism>
<comment type="caution">
    <text evidence="6">The sequence shown here is derived from an EMBL/GenBank/DDBJ whole genome shotgun (WGS) entry which is preliminary data.</text>
</comment>
<keyword evidence="3" id="KW-1003">Cell membrane</keyword>
<protein>
    <recommendedName>
        <fullName evidence="8">SdiA-regulated</fullName>
    </recommendedName>
</protein>
<dbReference type="Pfam" id="PF06977">
    <property type="entry name" value="SdiA-regulated"/>
    <property type="match status" value="1"/>
</dbReference>
<comment type="subcellular location">
    <subcellularLocation>
        <location evidence="1">Cell membrane</location>
    </subcellularLocation>
</comment>
<dbReference type="RefSeq" id="WP_141420788.1">
    <property type="nucleotide sequence ID" value="NZ_VIAR01000002.1"/>
</dbReference>
<dbReference type="Gene3D" id="2.120.10.30">
    <property type="entry name" value="TolB, C-terminal domain"/>
    <property type="match status" value="1"/>
</dbReference>
<evidence type="ECO:0000256" key="2">
    <source>
        <dbReference type="ARBA" id="ARBA00009852"/>
    </source>
</evidence>
<evidence type="ECO:0000256" key="4">
    <source>
        <dbReference type="ARBA" id="ARBA00023136"/>
    </source>
</evidence>
<keyword evidence="5" id="KW-0812">Transmembrane</keyword>
<reference evidence="6 7" key="1">
    <citation type="submission" date="2019-06" db="EMBL/GenBank/DDBJ databases">
        <title>Flavibacter putida gen. nov., sp. nov., a novel marine bacterium of the family Flavobacteriaceae isolated from coastal seawater.</title>
        <authorList>
            <person name="Feng X."/>
        </authorList>
    </citation>
    <scope>NUCLEOTIDE SEQUENCE [LARGE SCALE GENOMIC DNA]</scope>
    <source>
        <strain evidence="6 7">PLHSN227</strain>
    </source>
</reference>
<keyword evidence="7" id="KW-1185">Reference proteome</keyword>
<dbReference type="GO" id="GO:0005886">
    <property type="term" value="C:plasma membrane"/>
    <property type="evidence" value="ECO:0007669"/>
    <property type="project" value="UniProtKB-SubCell"/>
</dbReference>
<evidence type="ECO:0000313" key="6">
    <source>
        <dbReference type="EMBL" id="TQD40258.1"/>
    </source>
</evidence>
<dbReference type="SUPFAM" id="SSF63825">
    <property type="entry name" value="YWTD domain"/>
    <property type="match status" value="1"/>
</dbReference>
<dbReference type="InterPro" id="IPR009722">
    <property type="entry name" value="YjiK/CarP"/>
</dbReference>
<proteinExistence type="inferred from homology"/>
<comment type="similarity">
    <text evidence="2">Belongs to the YjiK family.</text>
</comment>
<sequence length="294" mass="33914">MSYFKSLPFYVTMGILLFVTAVYFLFRSKYEINHVNPSEVNVVNKWEMSDTLHEVSGIAYLDKTSMAAIQDEKGSIFIYNLITKNIDREIKFAENGDYEGIAMVGNKAYVLRSDAYIFEVEDITKEEPQVTKHELGLTDEYDFEGITYDKKFNRLLLAYKDENPQKDKDYKEILQFDLEQKKLLKEPVYKITYNNPLFKELRHFNTDKVFKPSEIGIHPKTGDIYILDGKTPKLLILDSNWQEKQLYVFDPKVFNQPEGLTFSPEGKIYIANEGGFSAANILHVVFGSSPVSAP</sequence>
<gene>
    <name evidence="6" type="ORF">FKR84_03405</name>
</gene>
<evidence type="ECO:0000256" key="3">
    <source>
        <dbReference type="ARBA" id="ARBA00022475"/>
    </source>
</evidence>
<keyword evidence="4 5" id="KW-0472">Membrane</keyword>
<dbReference type="OrthoDB" id="5292493at2"/>